<organism evidence="4 5">
    <name type="scientific">Sedimentisphaera cyanobacteriorum</name>
    <dbReference type="NCBI Taxonomy" id="1940790"/>
    <lineage>
        <taxon>Bacteria</taxon>
        <taxon>Pseudomonadati</taxon>
        <taxon>Planctomycetota</taxon>
        <taxon>Phycisphaerae</taxon>
        <taxon>Sedimentisphaerales</taxon>
        <taxon>Sedimentisphaeraceae</taxon>
        <taxon>Sedimentisphaera</taxon>
    </lineage>
</organism>
<evidence type="ECO:0000256" key="1">
    <source>
        <dbReference type="ARBA" id="ARBA00001933"/>
    </source>
</evidence>
<dbReference type="FunFam" id="3.20.10.10:FF:000002">
    <property type="entry name" value="D-alanine aminotransferase"/>
    <property type="match status" value="1"/>
</dbReference>
<keyword evidence="4" id="KW-0808">Transferase</keyword>
<proteinExistence type="inferred from homology"/>
<keyword evidence="5" id="KW-1185">Reference proteome</keyword>
<evidence type="ECO:0000256" key="2">
    <source>
        <dbReference type="ARBA" id="ARBA00009320"/>
    </source>
</evidence>
<dbReference type="GO" id="GO:0005829">
    <property type="term" value="C:cytosol"/>
    <property type="evidence" value="ECO:0007669"/>
    <property type="project" value="TreeGrafter"/>
</dbReference>
<dbReference type="Gene3D" id="3.20.10.10">
    <property type="entry name" value="D-amino Acid Aminotransferase, subunit A, domain 2"/>
    <property type="match status" value="1"/>
</dbReference>
<dbReference type="Pfam" id="PF01063">
    <property type="entry name" value="Aminotran_4"/>
    <property type="match status" value="1"/>
</dbReference>
<dbReference type="InterPro" id="IPR001544">
    <property type="entry name" value="Aminotrans_IV"/>
</dbReference>
<dbReference type="SUPFAM" id="SSF56752">
    <property type="entry name" value="D-aminoacid aminotransferase-like PLP-dependent enzymes"/>
    <property type="match status" value="1"/>
</dbReference>
<dbReference type="InterPro" id="IPR043132">
    <property type="entry name" value="BCAT-like_C"/>
</dbReference>
<sequence>MELAVIQDRTVPLSELDSSFLDRGLFFGDGVYEVMRTYGGRLFALDEHLERLDRSLRAVWIKGVDIPALRAQIIDAYKETGIDNCCIYLHITRGSAPRSHAWPEGIKPNIFMMFSHIEGYEKLHRDGVKVCIAEDLRWKRCDIKSLNLLPNAMAKKFARDKDCFEAILKDRRGDITEGASSAFFAVFNRMVVTRPLSNKILPSISRMFVRRAVENCGIEFAEKTLNPLQAAKADELFLAVTTKDIVGITDFDGRPVSGGKVGRITKSLQESFAEIVKKNALKPC</sequence>
<dbReference type="Gene3D" id="3.30.470.10">
    <property type="match status" value="1"/>
</dbReference>
<dbReference type="KEGG" id="pbu:L21SP3_01038"/>
<dbReference type="InterPro" id="IPR036038">
    <property type="entry name" value="Aminotransferase-like"/>
</dbReference>
<gene>
    <name evidence="4" type="primary">dat</name>
    <name evidence="4" type="ORF">L21SP3_01038</name>
</gene>
<dbReference type="GO" id="GO:0008652">
    <property type="term" value="P:amino acid biosynthetic process"/>
    <property type="evidence" value="ECO:0007669"/>
    <property type="project" value="UniProtKB-ARBA"/>
</dbReference>
<name>A0A1Q2HPR0_9BACT</name>
<evidence type="ECO:0000313" key="5">
    <source>
        <dbReference type="Proteomes" id="UP000188273"/>
    </source>
</evidence>
<dbReference type="STRING" id="1940790.L21SP3_01038"/>
<evidence type="ECO:0000313" key="4">
    <source>
        <dbReference type="EMBL" id="AQQ09236.1"/>
    </source>
</evidence>
<dbReference type="PANTHER" id="PTHR42743:SF10">
    <property type="entry name" value="D-ALANINE AMINOTRANSFERASE"/>
    <property type="match status" value="1"/>
</dbReference>
<dbReference type="InterPro" id="IPR050571">
    <property type="entry name" value="Class-IV_PLP-Dep_Aminotrnsfr"/>
</dbReference>
<accession>A0A1Q2HPR0</accession>
<dbReference type="EMBL" id="CP019633">
    <property type="protein sequence ID" value="AQQ09236.1"/>
    <property type="molecule type" value="Genomic_DNA"/>
</dbReference>
<dbReference type="PANTHER" id="PTHR42743">
    <property type="entry name" value="AMINO-ACID AMINOTRANSFERASE"/>
    <property type="match status" value="1"/>
</dbReference>
<protein>
    <submittedName>
        <fullName evidence="4">D-alanine aminotransferase</fullName>
        <ecNumber evidence="4">2.6.1.21</ecNumber>
    </submittedName>
</protein>
<comment type="cofactor">
    <cofactor evidence="1">
        <name>pyridoxal 5'-phosphate</name>
        <dbReference type="ChEBI" id="CHEBI:597326"/>
    </cofactor>
</comment>
<reference evidence="5" key="1">
    <citation type="submission" date="2017-02" db="EMBL/GenBank/DDBJ databases">
        <title>Comparative genomics and description of representatives of a novel lineage of planctomycetes thriving in anoxic sediments.</title>
        <authorList>
            <person name="Spring S."/>
            <person name="Bunk B."/>
            <person name="Sproer C."/>
            <person name="Klenk H.-P."/>
        </authorList>
    </citation>
    <scope>NUCLEOTIDE SEQUENCE [LARGE SCALE GENOMIC DNA]</scope>
    <source>
        <strain evidence="5">L21-RPul-D3</strain>
    </source>
</reference>
<comment type="similarity">
    <text evidence="2">Belongs to the class-IV pyridoxal-phosphate-dependent aminotransferase family.</text>
</comment>
<dbReference type="Proteomes" id="UP000188273">
    <property type="component" value="Chromosome"/>
</dbReference>
<dbReference type="AlphaFoldDB" id="A0A1Q2HPR0"/>
<dbReference type="InterPro" id="IPR043131">
    <property type="entry name" value="BCAT-like_N"/>
</dbReference>
<keyword evidence="4" id="KW-0032">Aminotransferase</keyword>
<evidence type="ECO:0000256" key="3">
    <source>
        <dbReference type="ARBA" id="ARBA00022898"/>
    </source>
</evidence>
<keyword evidence="3" id="KW-0663">Pyridoxal phosphate</keyword>
<dbReference type="GO" id="GO:0047810">
    <property type="term" value="F:D-alanine-2-oxoglutarate aminotransferase activity"/>
    <property type="evidence" value="ECO:0007669"/>
    <property type="project" value="UniProtKB-EC"/>
</dbReference>
<dbReference type="EC" id="2.6.1.21" evidence="4"/>
<dbReference type="GO" id="GO:0046394">
    <property type="term" value="P:carboxylic acid biosynthetic process"/>
    <property type="evidence" value="ECO:0007669"/>
    <property type="project" value="UniProtKB-ARBA"/>
</dbReference>